<dbReference type="AlphaFoldDB" id="A0A1H9GL85"/>
<keyword evidence="2" id="KW-1185">Reference proteome</keyword>
<dbReference type="EMBL" id="FOFB01000011">
    <property type="protein sequence ID" value="SEQ50882.1"/>
    <property type="molecule type" value="Genomic_DNA"/>
</dbReference>
<reference evidence="2" key="1">
    <citation type="submission" date="2016-10" db="EMBL/GenBank/DDBJ databases">
        <authorList>
            <person name="Varghese N."/>
            <person name="Submissions S."/>
        </authorList>
    </citation>
    <scope>NUCLEOTIDE SEQUENCE [LARGE SCALE GENOMIC DNA]</scope>
    <source>
        <strain evidence="2">DSM 24740</strain>
    </source>
</reference>
<gene>
    <name evidence="1" type="ORF">SAMN05444359_1119</name>
</gene>
<protein>
    <submittedName>
        <fullName evidence="1">Uncharacterized protein</fullName>
    </submittedName>
</protein>
<dbReference type="STRING" id="478744.SAMN05444359_1119"/>
<evidence type="ECO:0000313" key="2">
    <source>
        <dbReference type="Proteomes" id="UP000199021"/>
    </source>
</evidence>
<evidence type="ECO:0000313" key="1">
    <source>
        <dbReference type="EMBL" id="SEQ50882.1"/>
    </source>
</evidence>
<accession>A0A1H9GL85</accession>
<dbReference type="Proteomes" id="UP000199021">
    <property type="component" value="Unassembled WGS sequence"/>
</dbReference>
<sequence length="38" mass="4262">MASGFFIWGWPLEIKGSFLRKNRNDDGGIKGLFLGLYG</sequence>
<organism evidence="1 2">
    <name type="scientific">Neolewinella agarilytica</name>
    <dbReference type="NCBI Taxonomy" id="478744"/>
    <lineage>
        <taxon>Bacteria</taxon>
        <taxon>Pseudomonadati</taxon>
        <taxon>Bacteroidota</taxon>
        <taxon>Saprospiria</taxon>
        <taxon>Saprospirales</taxon>
        <taxon>Lewinellaceae</taxon>
        <taxon>Neolewinella</taxon>
    </lineage>
</organism>
<dbReference type="InParanoid" id="A0A1H9GL85"/>
<name>A0A1H9GL85_9BACT</name>
<proteinExistence type="predicted"/>